<dbReference type="Gene3D" id="3.30.590.20">
    <property type="match status" value="1"/>
</dbReference>
<accession>A0ABW3F1X9</accession>
<comment type="caution">
    <text evidence="1">The sequence shown here is derived from an EMBL/GenBank/DDBJ whole genome shotgun (WGS) entry which is preliminary data.</text>
</comment>
<protein>
    <submittedName>
        <fullName evidence="1">Uncharacterized protein</fullName>
    </submittedName>
</protein>
<feature type="non-terminal residue" evidence="1">
    <location>
        <position position="1"/>
    </location>
</feature>
<proteinExistence type="predicted"/>
<evidence type="ECO:0000313" key="1">
    <source>
        <dbReference type="EMBL" id="MFD0905597.1"/>
    </source>
</evidence>
<gene>
    <name evidence="1" type="ORF">ACFQ11_34855</name>
</gene>
<name>A0ABW3F1X9_9ACTN</name>
<evidence type="ECO:0000313" key="2">
    <source>
        <dbReference type="Proteomes" id="UP001596972"/>
    </source>
</evidence>
<dbReference type="EMBL" id="JBHTJA010000148">
    <property type="protein sequence ID" value="MFD0905597.1"/>
    <property type="molecule type" value="Genomic_DNA"/>
</dbReference>
<dbReference type="Proteomes" id="UP001596972">
    <property type="component" value="Unassembled WGS sequence"/>
</dbReference>
<keyword evidence="2" id="KW-1185">Reference proteome</keyword>
<sequence>MAAALLGSILPALRDSGDAGSVASGVRRLLAGGTGAERQRAAHRRRDLLTDVVDAALLPEPEAPPPRVRPAT</sequence>
<organism evidence="1 2">
    <name type="scientific">Actinomadura sediminis</name>
    <dbReference type="NCBI Taxonomy" id="1038904"/>
    <lineage>
        <taxon>Bacteria</taxon>
        <taxon>Bacillati</taxon>
        <taxon>Actinomycetota</taxon>
        <taxon>Actinomycetes</taxon>
        <taxon>Streptosporangiales</taxon>
        <taxon>Thermomonosporaceae</taxon>
        <taxon>Actinomadura</taxon>
    </lineage>
</organism>
<reference evidence="2" key="1">
    <citation type="journal article" date="2019" name="Int. J. Syst. Evol. Microbiol.">
        <title>The Global Catalogue of Microorganisms (GCM) 10K type strain sequencing project: providing services to taxonomists for standard genome sequencing and annotation.</title>
        <authorList>
            <consortium name="The Broad Institute Genomics Platform"/>
            <consortium name="The Broad Institute Genome Sequencing Center for Infectious Disease"/>
            <person name="Wu L."/>
            <person name="Ma J."/>
        </authorList>
    </citation>
    <scope>NUCLEOTIDE SEQUENCE [LARGE SCALE GENOMIC DNA]</scope>
    <source>
        <strain evidence="2">JCM 31202</strain>
    </source>
</reference>